<dbReference type="Proteomes" id="UP000291020">
    <property type="component" value="Unassembled WGS sequence"/>
</dbReference>
<evidence type="ECO:0000313" key="4">
    <source>
        <dbReference type="Ensembl" id="ENSGAGP00000012200.1"/>
    </source>
</evidence>
<keyword evidence="3" id="KW-0812">Transmembrane</keyword>
<keyword evidence="2" id="KW-0677">Repeat</keyword>
<reference evidence="4" key="3">
    <citation type="submission" date="2025-09" db="UniProtKB">
        <authorList>
            <consortium name="Ensembl"/>
        </authorList>
    </citation>
    <scope>IDENTIFICATION</scope>
</reference>
<evidence type="ECO:0000313" key="5">
    <source>
        <dbReference type="Proteomes" id="UP000291020"/>
    </source>
</evidence>
<keyword evidence="3" id="KW-0472">Membrane</keyword>
<sequence length="380" mass="44193">MLASRRPQCTFFPISRYTRAHARRRKMRVHYLIWICIHFSFGESEFHYPCQEICLCKEGAKFVNCSGVNVTDNLIFPPETEHLDLSISNLYSVPSKVLRSLWKLQVLLLSGNYITKVGERAFSSLERLQKLDIHRNEITVLGSSFSTGLSSLRELNLSYNRLQELYYRNFQHFENLQKLSFQNNNISYIEMGAFRSLTRLRQLHLQNNHLLNLHNGVFSMLQHLEVLNLEGNRIKTIAPGVFTSLNRLTVLNLVHNEIEHIRFKTFLTIQTPGTHILLSYNLWFCDCDLQRVFAKLHSVKRLILDDYDNMTCMEPQVLRNLSLSSVDTQLCIAETVTVLVITFTVFITVVAAIVMAERNRKKRTGKHWSEDSDISYESQD</sequence>
<dbReference type="PANTHER" id="PTHR24366:SF159">
    <property type="entry name" value="CD180 MOLECULE"/>
    <property type="match status" value="1"/>
</dbReference>
<dbReference type="Gene3D" id="3.80.10.10">
    <property type="entry name" value="Ribonuclease Inhibitor"/>
    <property type="match status" value="2"/>
</dbReference>
<feature type="transmembrane region" description="Helical" evidence="3">
    <location>
        <begin position="336"/>
        <end position="356"/>
    </location>
</feature>
<keyword evidence="3" id="KW-1133">Transmembrane helix</keyword>
<dbReference type="PROSITE" id="PS51450">
    <property type="entry name" value="LRR"/>
    <property type="match status" value="3"/>
</dbReference>
<dbReference type="Ensembl" id="ENSGAGT00000013975.1">
    <property type="protein sequence ID" value="ENSGAGP00000012200.1"/>
    <property type="gene ID" value="ENSGAGG00000009395.1"/>
</dbReference>
<dbReference type="InterPro" id="IPR001611">
    <property type="entry name" value="Leu-rich_rpt"/>
</dbReference>
<dbReference type="Pfam" id="PF13855">
    <property type="entry name" value="LRR_8"/>
    <property type="match status" value="2"/>
</dbReference>
<dbReference type="InterPro" id="IPR032675">
    <property type="entry name" value="LRR_dom_sf"/>
</dbReference>
<name>A0A452HBQ4_9SAUR</name>
<proteinExistence type="predicted"/>
<dbReference type="SUPFAM" id="SSF52058">
    <property type="entry name" value="L domain-like"/>
    <property type="match status" value="1"/>
</dbReference>
<reference evidence="4" key="2">
    <citation type="submission" date="2025-08" db="UniProtKB">
        <authorList>
            <consortium name="Ensembl"/>
        </authorList>
    </citation>
    <scope>IDENTIFICATION</scope>
</reference>
<evidence type="ECO:0000256" key="3">
    <source>
        <dbReference type="SAM" id="Phobius"/>
    </source>
</evidence>
<evidence type="ECO:0008006" key="6">
    <source>
        <dbReference type="Google" id="ProtNLM"/>
    </source>
</evidence>
<organism evidence="4 5">
    <name type="scientific">Gopherus agassizii</name>
    <name type="common">Agassiz's desert tortoise</name>
    <dbReference type="NCBI Taxonomy" id="38772"/>
    <lineage>
        <taxon>Eukaryota</taxon>
        <taxon>Metazoa</taxon>
        <taxon>Chordata</taxon>
        <taxon>Craniata</taxon>
        <taxon>Vertebrata</taxon>
        <taxon>Euteleostomi</taxon>
        <taxon>Archelosauria</taxon>
        <taxon>Testudinata</taxon>
        <taxon>Testudines</taxon>
        <taxon>Cryptodira</taxon>
        <taxon>Durocryptodira</taxon>
        <taxon>Testudinoidea</taxon>
        <taxon>Testudinidae</taxon>
        <taxon>Gopherus</taxon>
    </lineage>
</organism>
<reference evidence="5" key="1">
    <citation type="journal article" date="2017" name="PLoS ONE">
        <title>The Agassiz's desert tortoise genome provides a resource for the conservation of a threatened species.</title>
        <authorList>
            <person name="Tollis M."/>
            <person name="DeNardo D.F."/>
            <person name="Cornelius J.A."/>
            <person name="Dolby G.A."/>
            <person name="Edwards T."/>
            <person name="Henen B.T."/>
            <person name="Karl A.E."/>
            <person name="Murphy R.W."/>
            <person name="Kusumi K."/>
        </authorList>
    </citation>
    <scope>NUCLEOTIDE SEQUENCE [LARGE SCALE GENOMIC DNA]</scope>
</reference>
<keyword evidence="5" id="KW-1185">Reference proteome</keyword>
<dbReference type="STRING" id="38772.ENSGAGP00000012200"/>
<protein>
    <recommendedName>
        <fullName evidence="6">LRRNT domain-containing protein</fullName>
    </recommendedName>
</protein>
<dbReference type="InterPro" id="IPR003591">
    <property type="entry name" value="Leu-rich_rpt_typical-subtyp"/>
</dbReference>
<accession>A0A452HBQ4</accession>
<keyword evidence="1" id="KW-0433">Leucine-rich repeat</keyword>
<evidence type="ECO:0000256" key="2">
    <source>
        <dbReference type="ARBA" id="ARBA00022737"/>
    </source>
</evidence>
<evidence type="ECO:0000256" key="1">
    <source>
        <dbReference type="ARBA" id="ARBA00022614"/>
    </source>
</evidence>
<dbReference type="SMART" id="SM00369">
    <property type="entry name" value="LRR_TYP"/>
    <property type="match status" value="7"/>
</dbReference>
<dbReference type="AlphaFoldDB" id="A0A452HBQ4"/>
<dbReference type="PANTHER" id="PTHR24366">
    <property type="entry name" value="IG(IMMUNOGLOBULIN) AND LRR(LEUCINE RICH REPEAT) DOMAINS"/>
    <property type="match status" value="1"/>
</dbReference>